<sequence>MANMLKRERGTFPANPDFEMWLVENKGNFALSSVAAVVCEALRVDIKHLRARDKPQWITDARQIYCYMARNLTNASYNEIAMRICRMHPSVISAERNIKDKIAIQDEIIVEKVNIVYSYFRRVEYANA</sequence>
<dbReference type="GO" id="GO:0006275">
    <property type="term" value="P:regulation of DNA replication"/>
    <property type="evidence" value="ECO:0007669"/>
    <property type="project" value="InterPro"/>
</dbReference>
<dbReference type="GO" id="GO:0006270">
    <property type="term" value="P:DNA replication initiation"/>
    <property type="evidence" value="ECO:0007669"/>
    <property type="project" value="InterPro"/>
</dbReference>
<dbReference type="GO" id="GO:0043565">
    <property type="term" value="F:sequence-specific DNA binding"/>
    <property type="evidence" value="ECO:0007669"/>
    <property type="project" value="InterPro"/>
</dbReference>
<reference evidence="2" key="1">
    <citation type="journal article" date="2014" name="Int. J. Syst. Evol. Microbiol.">
        <title>Complete genome sequence of Corynebacterium casei LMG S-19264T (=DSM 44701T), isolated from a smear-ripened cheese.</title>
        <authorList>
            <consortium name="US DOE Joint Genome Institute (JGI-PGF)"/>
            <person name="Walter F."/>
            <person name="Albersmeier A."/>
            <person name="Kalinowski J."/>
            <person name="Ruckert C."/>
        </authorList>
    </citation>
    <scope>NUCLEOTIDE SEQUENCE</scope>
    <source>
        <strain evidence="2">CGMCC 1.15290</strain>
    </source>
</reference>
<evidence type="ECO:0000259" key="1">
    <source>
        <dbReference type="SMART" id="SM00760"/>
    </source>
</evidence>
<dbReference type="CDD" id="cd06571">
    <property type="entry name" value="Bac_DnaA_C"/>
    <property type="match status" value="1"/>
</dbReference>
<reference evidence="2" key="2">
    <citation type="submission" date="2020-09" db="EMBL/GenBank/DDBJ databases">
        <authorList>
            <person name="Sun Q."/>
            <person name="Zhou Y."/>
        </authorList>
    </citation>
    <scope>NUCLEOTIDE SEQUENCE</scope>
    <source>
        <strain evidence="2">CGMCC 1.15290</strain>
    </source>
</reference>
<dbReference type="InterPro" id="IPR010921">
    <property type="entry name" value="Trp_repressor/repl_initiator"/>
</dbReference>
<dbReference type="Gene3D" id="1.10.1750.10">
    <property type="match status" value="1"/>
</dbReference>
<dbReference type="InterPro" id="IPR013159">
    <property type="entry name" value="DnaA_C"/>
</dbReference>
<feature type="domain" description="Chromosomal replication initiator DnaA C-terminal" evidence="1">
    <location>
        <begin position="30"/>
        <end position="98"/>
    </location>
</feature>
<accession>A0A917J3B9</accession>
<protein>
    <recommendedName>
        <fullName evidence="1">Chromosomal replication initiator DnaA C-terminal domain-containing protein</fullName>
    </recommendedName>
</protein>
<dbReference type="RefSeq" id="WP_188956674.1">
    <property type="nucleotide sequence ID" value="NZ_BMIB01000004.1"/>
</dbReference>
<dbReference type="GO" id="GO:0005524">
    <property type="term" value="F:ATP binding"/>
    <property type="evidence" value="ECO:0007669"/>
    <property type="project" value="InterPro"/>
</dbReference>
<dbReference type="Pfam" id="PF08299">
    <property type="entry name" value="Bac_DnaA_C"/>
    <property type="match status" value="1"/>
</dbReference>
<comment type="caution">
    <text evidence="2">The sequence shown here is derived from an EMBL/GenBank/DDBJ whole genome shotgun (WGS) entry which is preliminary data.</text>
</comment>
<proteinExistence type="predicted"/>
<dbReference type="SMART" id="SM00760">
    <property type="entry name" value="Bac_DnaA_C"/>
    <property type="match status" value="1"/>
</dbReference>
<gene>
    <name evidence="2" type="ORF">GCM10011379_45430</name>
</gene>
<name>A0A917J3B9_9BACT</name>
<keyword evidence="3" id="KW-1185">Reference proteome</keyword>
<dbReference type="Proteomes" id="UP000627292">
    <property type="component" value="Unassembled WGS sequence"/>
</dbReference>
<dbReference type="EMBL" id="BMIB01000004">
    <property type="protein sequence ID" value="GGH78086.1"/>
    <property type="molecule type" value="Genomic_DNA"/>
</dbReference>
<dbReference type="SUPFAM" id="SSF48295">
    <property type="entry name" value="TrpR-like"/>
    <property type="match status" value="1"/>
</dbReference>
<evidence type="ECO:0000313" key="2">
    <source>
        <dbReference type="EMBL" id="GGH78086.1"/>
    </source>
</evidence>
<evidence type="ECO:0000313" key="3">
    <source>
        <dbReference type="Proteomes" id="UP000627292"/>
    </source>
</evidence>
<dbReference type="AlphaFoldDB" id="A0A917J3B9"/>
<organism evidence="2 3">
    <name type="scientific">Filimonas zeae</name>
    <dbReference type="NCBI Taxonomy" id="1737353"/>
    <lineage>
        <taxon>Bacteria</taxon>
        <taxon>Pseudomonadati</taxon>
        <taxon>Bacteroidota</taxon>
        <taxon>Chitinophagia</taxon>
        <taxon>Chitinophagales</taxon>
        <taxon>Chitinophagaceae</taxon>
        <taxon>Filimonas</taxon>
    </lineage>
</organism>